<dbReference type="STRING" id="906689.A0A2I0WRY9"/>
<feature type="domain" description="BHLH" evidence="6">
    <location>
        <begin position="176"/>
        <end position="225"/>
    </location>
</feature>
<sequence>MINHSITMESQAGEARWLSDIGMADPNYQQWELSSLDQLISPNMWDDDLHQTLSSESQSLNPAATITSNTFSSSSSIDSSHAAMAADERSKKMTKTKSWDSFATLQKTILPPTVSSPSILSFGRPDSPNDSSELYKNLVMATVEEGKGNSLKRGYQTMAAAPGKKKASAAASRPSSHNQEHIMAERKRREKLSQRFIALSAIVPDLKKMDKASVLGDAIKYLKTLQEKVKSLEDQAAKTTVKSAILIKKSQLSTTTTNDDTDISSSGESTADCVGGCCQSLPEIEVKLSDKTVLIKIHCESKKGILARALSEIEKLQLCVVGINALPFAASSLDITVMAKIGEGFSMTAMDLVRNLSSAFSQFM</sequence>
<gene>
    <name evidence="7" type="primary">BHLH25</name>
    <name evidence="7" type="ORF">MA16_Dca019447</name>
</gene>
<dbReference type="Gene3D" id="4.10.280.10">
    <property type="entry name" value="Helix-loop-helix DNA-binding domain"/>
    <property type="match status" value="1"/>
</dbReference>
<evidence type="ECO:0000259" key="6">
    <source>
        <dbReference type="PROSITE" id="PS50888"/>
    </source>
</evidence>
<reference evidence="7 8" key="2">
    <citation type="journal article" date="2017" name="Nature">
        <title>The Apostasia genome and the evolution of orchids.</title>
        <authorList>
            <person name="Zhang G.Q."/>
            <person name="Liu K.W."/>
            <person name="Li Z."/>
            <person name="Lohaus R."/>
            <person name="Hsiao Y.Y."/>
            <person name="Niu S.C."/>
            <person name="Wang J.Y."/>
            <person name="Lin Y.C."/>
            <person name="Xu Q."/>
            <person name="Chen L.J."/>
            <person name="Yoshida K."/>
            <person name="Fujiwara S."/>
            <person name="Wang Z.W."/>
            <person name="Zhang Y.Q."/>
            <person name="Mitsuda N."/>
            <person name="Wang M."/>
            <person name="Liu G.H."/>
            <person name="Pecoraro L."/>
            <person name="Huang H.X."/>
            <person name="Xiao X.J."/>
            <person name="Lin M."/>
            <person name="Wu X.Y."/>
            <person name="Wu W.L."/>
            <person name="Chen Y.Y."/>
            <person name="Chang S.B."/>
            <person name="Sakamoto S."/>
            <person name="Ohme-Takagi M."/>
            <person name="Yagi M."/>
            <person name="Zeng S.J."/>
            <person name="Shen C.Y."/>
            <person name="Yeh C.M."/>
            <person name="Luo Y.B."/>
            <person name="Tsai W.C."/>
            <person name="Van de Peer Y."/>
            <person name="Liu Z.J."/>
        </authorList>
    </citation>
    <scope>NUCLEOTIDE SEQUENCE [LARGE SCALE GENOMIC DNA]</scope>
    <source>
        <tissue evidence="7">The whole plant</tissue>
    </source>
</reference>
<dbReference type="InterPro" id="IPR052610">
    <property type="entry name" value="bHLH_transcription_regulator"/>
</dbReference>
<proteinExistence type="inferred from homology"/>
<feature type="compositionally biased region" description="Low complexity" evidence="5">
    <location>
        <begin position="66"/>
        <end position="85"/>
    </location>
</feature>
<accession>A0A2I0WRY9</accession>
<feature type="region of interest" description="Disordered" evidence="5">
    <location>
        <begin position="160"/>
        <end position="184"/>
    </location>
</feature>
<dbReference type="CDD" id="cd11452">
    <property type="entry name" value="bHLH_AtNAI1_like"/>
    <property type="match status" value="1"/>
</dbReference>
<organism evidence="7 8">
    <name type="scientific">Dendrobium catenatum</name>
    <dbReference type="NCBI Taxonomy" id="906689"/>
    <lineage>
        <taxon>Eukaryota</taxon>
        <taxon>Viridiplantae</taxon>
        <taxon>Streptophyta</taxon>
        <taxon>Embryophyta</taxon>
        <taxon>Tracheophyta</taxon>
        <taxon>Spermatophyta</taxon>
        <taxon>Magnoliopsida</taxon>
        <taxon>Liliopsida</taxon>
        <taxon>Asparagales</taxon>
        <taxon>Orchidaceae</taxon>
        <taxon>Epidendroideae</taxon>
        <taxon>Malaxideae</taxon>
        <taxon>Dendrobiinae</taxon>
        <taxon>Dendrobium</taxon>
    </lineage>
</organism>
<evidence type="ECO:0000256" key="5">
    <source>
        <dbReference type="SAM" id="MobiDB-lite"/>
    </source>
</evidence>
<keyword evidence="3" id="KW-0804">Transcription</keyword>
<feature type="coiled-coil region" evidence="4">
    <location>
        <begin position="215"/>
        <end position="242"/>
    </location>
</feature>
<comment type="similarity">
    <text evidence="1">Belongs to the bHLH protein family.</text>
</comment>
<dbReference type="GO" id="GO:0046983">
    <property type="term" value="F:protein dimerization activity"/>
    <property type="evidence" value="ECO:0007669"/>
    <property type="project" value="InterPro"/>
</dbReference>
<name>A0A2I0WRY9_9ASPA</name>
<evidence type="ECO:0000256" key="1">
    <source>
        <dbReference type="ARBA" id="ARBA00005510"/>
    </source>
</evidence>
<dbReference type="EMBL" id="KZ502457">
    <property type="protein sequence ID" value="PKU78397.1"/>
    <property type="molecule type" value="Genomic_DNA"/>
</dbReference>
<feature type="region of interest" description="Disordered" evidence="5">
    <location>
        <begin position="66"/>
        <end position="91"/>
    </location>
</feature>
<evidence type="ECO:0000256" key="3">
    <source>
        <dbReference type="ARBA" id="ARBA00023163"/>
    </source>
</evidence>
<reference evidence="7 8" key="1">
    <citation type="journal article" date="2016" name="Sci. Rep.">
        <title>The Dendrobium catenatum Lindl. genome sequence provides insights into polysaccharide synthase, floral development and adaptive evolution.</title>
        <authorList>
            <person name="Zhang G.Q."/>
            <person name="Xu Q."/>
            <person name="Bian C."/>
            <person name="Tsai W.C."/>
            <person name="Yeh C.M."/>
            <person name="Liu K.W."/>
            <person name="Yoshida K."/>
            <person name="Zhang L.S."/>
            <person name="Chang S.B."/>
            <person name="Chen F."/>
            <person name="Shi Y."/>
            <person name="Su Y.Y."/>
            <person name="Zhang Y.Q."/>
            <person name="Chen L.J."/>
            <person name="Yin Y."/>
            <person name="Lin M."/>
            <person name="Huang H."/>
            <person name="Deng H."/>
            <person name="Wang Z.W."/>
            <person name="Zhu S.L."/>
            <person name="Zhao X."/>
            <person name="Deng C."/>
            <person name="Niu S.C."/>
            <person name="Huang J."/>
            <person name="Wang M."/>
            <person name="Liu G.H."/>
            <person name="Yang H.J."/>
            <person name="Xiao X.J."/>
            <person name="Hsiao Y.Y."/>
            <person name="Wu W.L."/>
            <person name="Chen Y.Y."/>
            <person name="Mitsuda N."/>
            <person name="Ohme-Takagi M."/>
            <person name="Luo Y.B."/>
            <person name="Van de Peer Y."/>
            <person name="Liu Z.J."/>
        </authorList>
    </citation>
    <scope>NUCLEOTIDE SEQUENCE [LARGE SCALE GENOMIC DNA]</scope>
    <source>
        <tissue evidence="7">The whole plant</tissue>
    </source>
</reference>
<dbReference type="AlphaFoldDB" id="A0A2I0WRY9"/>
<dbReference type="OrthoDB" id="690068at2759"/>
<protein>
    <submittedName>
        <fullName evidence="7">Transcription factor bHLH25</fullName>
    </submittedName>
</protein>
<dbReference type="PANTHER" id="PTHR45959">
    <property type="entry name" value="BHLH TRANSCRIPTION FACTOR"/>
    <property type="match status" value="1"/>
</dbReference>
<dbReference type="Proteomes" id="UP000233837">
    <property type="component" value="Unassembled WGS sequence"/>
</dbReference>
<dbReference type="PROSITE" id="PS50888">
    <property type="entry name" value="BHLH"/>
    <property type="match status" value="1"/>
</dbReference>
<evidence type="ECO:0000256" key="2">
    <source>
        <dbReference type="ARBA" id="ARBA00023015"/>
    </source>
</evidence>
<keyword evidence="2" id="KW-0805">Transcription regulation</keyword>
<keyword evidence="8" id="KW-1185">Reference proteome</keyword>
<evidence type="ECO:0000313" key="8">
    <source>
        <dbReference type="Proteomes" id="UP000233837"/>
    </source>
</evidence>
<evidence type="ECO:0000313" key="7">
    <source>
        <dbReference type="EMBL" id="PKU78397.1"/>
    </source>
</evidence>
<keyword evidence="4" id="KW-0175">Coiled coil</keyword>
<dbReference type="SUPFAM" id="SSF47459">
    <property type="entry name" value="HLH, helix-loop-helix DNA-binding domain"/>
    <property type="match status" value="1"/>
</dbReference>
<dbReference type="SMART" id="SM00353">
    <property type="entry name" value="HLH"/>
    <property type="match status" value="1"/>
</dbReference>
<dbReference type="Pfam" id="PF00010">
    <property type="entry name" value="HLH"/>
    <property type="match status" value="1"/>
</dbReference>
<dbReference type="PANTHER" id="PTHR45959:SF2">
    <property type="entry name" value="BHLH TRANSCRIPTION FACTOR"/>
    <property type="match status" value="1"/>
</dbReference>
<dbReference type="InterPro" id="IPR011598">
    <property type="entry name" value="bHLH_dom"/>
</dbReference>
<dbReference type="InterPro" id="IPR036638">
    <property type="entry name" value="HLH_DNA-bd_sf"/>
</dbReference>
<evidence type="ECO:0000256" key="4">
    <source>
        <dbReference type="SAM" id="Coils"/>
    </source>
</evidence>